<keyword evidence="12" id="KW-0539">Nucleus</keyword>
<feature type="chain" id="PRO_5040485287" description="Nuclear fusion protein KAR5" evidence="14">
    <location>
        <begin position="19"/>
        <end position="535"/>
    </location>
</feature>
<evidence type="ECO:0000256" key="7">
    <source>
        <dbReference type="ARBA" id="ARBA00022729"/>
    </source>
</evidence>
<accession>A0A9P7YJL0</accession>
<feature type="signal peptide" evidence="14">
    <location>
        <begin position="1"/>
        <end position="18"/>
    </location>
</feature>
<keyword evidence="10" id="KW-0472">Membrane</keyword>
<keyword evidence="9" id="KW-1133">Transmembrane helix</keyword>
<name>A0A9P7YJL0_9HELO</name>
<evidence type="ECO:0000256" key="4">
    <source>
        <dbReference type="ARBA" id="ARBA00010473"/>
    </source>
</evidence>
<dbReference type="Proteomes" id="UP000824998">
    <property type="component" value="Unassembled WGS sequence"/>
</dbReference>
<evidence type="ECO:0000313" key="15">
    <source>
        <dbReference type="EMBL" id="KAG9234727.1"/>
    </source>
</evidence>
<evidence type="ECO:0000256" key="2">
    <source>
        <dbReference type="ARBA" id="ARBA00004126"/>
    </source>
</evidence>
<evidence type="ECO:0000256" key="5">
    <source>
        <dbReference type="ARBA" id="ARBA00022459"/>
    </source>
</evidence>
<evidence type="ECO:0000256" key="9">
    <source>
        <dbReference type="ARBA" id="ARBA00022989"/>
    </source>
</evidence>
<dbReference type="EMBL" id="MU251454">
    <property type="protein sequence ID" value="KAG9234727.1"/>
    <property type="molecule type" value="Genomic_DNA"/>
</dbReference>
<dbReference type="PANTHER" id="PTHR28012">
    <property type="entry name" value="NUCLEAR FUSION PROTEIN KAR5"/>
    <property type="match status" value="1"/>
</dbReference>
<evidence type="ECO:0000256" key="10">
    <source>
        <dbReference type="ARBA" id="ARBA00023136"/>
    </source>
</evidence>
<dbReference type="GO" id="GO:0005789">
    <property type="term" value="C:endoplasmic reticulum membrane"/>
    <property type="evidence" value="ECO:0007669"/>
    <property type="project" value="UniProtKB-SubCell"/>
</dbReference>
<keyword evidence="11" id="KW-0325">Glycoprotein</keyword>
<evidence type="ECO:0008006" key="17">
    <source>
        <dbReference type="Google" id="ProtNLM"/>
    </source>
</evidence>
<organism evidence="15 16">
    <name type="scientific">Amylocarpus encephaloides</name>
    <dbReference type="NCBI Taxonomy" id="45428"/>
    <lineage>
        <taxon>Eukaryota</taxon>
        <taxon>Fungi</taxon>
        <taxon>Dikarya</taxon>
        <taxon>Ascomycota</taxon>
        <taxon>Pezizomycotina</taxon>
        <taxon>Leotiomycetes</taxon>
        <taxon>Helotiales</taxon>
        <taxon>Helotiales incertae sedis</taxon>
        <taxon>Amylocarpus</taxon>
    </lineage>
</organism>
<keyword evidence="5" id="KW-0415">Karyogamy</keyword>
<evidence type="ECO:0000256" key="3">
    <source>
        <dbReference type="ARBA" id="ARBA00004586"/>
    </source>
</evidence>
<evidence type="ECO:0000313" key="16">
    <source>
        <dbReference type="Proteomes" id="UP000824998"/>
    </source>
</evidence>
<dbReference type="AlphaFoldDB" id="A0A9P7YJL0"/>
<reference evidence="15" key="1">
    <citation type="journal article" date="2021" name="IMA Fungus">
        <title>Genomic characterization of three marine fungi, including Emericellopsis atlantica sp. nov. with signatures of a generalist lifestyle and marine biomass degradation.</title>
        <authorList>
            <person name="Hagestad O.C."/>
            <person name="Hou L."/>
            <person name="Andersen J.H."/>
            <person name="Hansen E.H."/>
            <person name="Altermark B."/>
            <person name="Li C."/>
            <person name="Kuhnert E."/>
            <person name="Cox R.J."/>
            <person name="Crous P.W."/>
            <person name="Spatafora J.W."/>
            <person name="Lail K."/>
            <person name="Amirebrahimi M."/>
            <person name="Lipzen A."/>
            <person name="Pangilinan J."/>
            <person name="Andreopoulos W."/>
            <person name="Hayes R.D."/>
            <person name="Ng V."/>
            <person name="Grigoriev I.V."/>
            <person name="Jackson S.A."/>
            <person name="Sutton T.D.S."/>
            <person name="Dobson A.D.W."/>
            <person name="Rama T."/>
        </authorList>
    </citation>
    <scope>NUCLEOTIDE SEQUENCE</scope>
    <source>
        <strain evidence="15">TRa018bII</strain>
    </source>
</reference>
<dbReference type="PANTHER" id="PTHR28012:SF1">
    <property type="entry name" value="NUCLEAR FUSION PROTEIN KAR5"/>
    <property type="match status" value="1"/>
</dbReference>
<evidence type="ECO:0000256" key="6">
    <source>
        <dbReference type="ARBA" id="ARBA00022692"/>
    </source>
</evidence>
<evidence type="ECO:0000256" key="8">
    <source>
        <dbReference type="ARBA" id="ARBA00022824"/>
    </source>
</evidence>
<keyword evidence="6" id="KW-0812">Transmembrane</keyword>
<evidence type="ECO:0000256" key="12">
    <source>
        <dbReference type="ARBA" id="ARBA00023242"/>
    </source>
</evidence>
<evidence type="ECO:0000256" key="11">
    <source>
        <dbReference type="ARBA" id="ARBA00023180"/>
    </source>
</evidence>
<proteinExistence type="inferred from homology"/>
<evidence type="ECO:0000256" key="14">
    <source>
        <dbReference type="SAM" id="SignalP"/>
    </source>
</evidence>
<comment type="caution">
    <text evidence="15">The sequence shown here is derived from an EMBL/GenBank/DDBJ whole genome shotgun (WGS) entry which is preliminary data.</text>
</comment>
<dbReference type="GO" id="GO:0031965">
    <property type="term" value="C:nuclear membrane"/>
    <property type="evidence" value="ECO:0007669"/>
    <property type="project" value="UniProtKB-SubCell"/>
</dbReference>
<dbReference type="OrthoDB" id="5311848at2759"/>
<sequence length="535" mass="59402">MQLRRLLVGISLSNVSVAFNLFNGPDKPVDTGNAPSLLEGLKVNELLVSNSRKPEFYNKAMLELKRIQEEPICHRLAAQLLMNTCRGLQDVNEQTLQFEKAKLQRNHVESFAAALTLCDMEGVNWAIPESCTPLSSFAMQRTIQEGKNTLVVAPDQVQACLTTLSQDHTHWMTWLHRRDSALLFCRVASIDMEKGDTLSASWYFITENLLDQLFESQKMLVKIMADFASELGNELRHLKENMAEHGRDVDKFFDGFMDHAERLKSKFQGTMNVVSKDLNNVASSIASVKTSGADIQRFLQNLFQTAVEGNAEMAAKHEEALAVSTTNVQTRLANINEMAERTESYAVVLGRAIDRLSSRLETMADQQEVMGQRSEAVLTALANATDLFQEHAIQLEHASITASKIHADLGNVATITKFASGWAATLNIGGYWGDWLVRVVAPPCTMVIGSYGLAPSLIRNVALFSSGVGVSEAVIYVRHWSCGEWRSDSITPSASTQLAREHIDFLRDDSKVKQSSFEPPLSSEDNLMSSHLEMT</sequence>
<comment type="subcellular location">
    <subcellularLocation>
        <location evidence="3">Endoplasmic reticulum membrane</location>
    </subcellularLocation>
    <subcellularLocation>
        <location evidence="2">Nucleus membrane</location>
    </subcellularLocation>
</comment>
<protein>
    <recommendedName>
        <fullName evidence="17">Nuclear fusion protein KAR5</fullName>
    </recommendedName>
</protein>
<keyword evidence="7 14" id="KW-0732">Signal</keyword>
<comment type="similarity">
    <text evidence="4">Belongs to the KAR5 family.</text>
</comment>
<keyword evidence="8" id="KW-0256">Endoplasmic reticulum</keyword>
<evidence type="ECO:0000256" key="13">
    <source>
        <dbReference type="SAM" id="MobiDB-lite"/>
    </source>
</evidence>
<feature type="region of interest" description="Disordered" evidence="13">
    <location>
        <begin position="514"/>
        <end position="535"/>
    </location>
</feature>
<keyword evidence="16" id="KW-1185">Reference proteome</keyword>
<evidence type="ECO:0000256" key="1">
    <source>
        <dbReference type="ARBA" id="ARBA00003389"/>
    </source>
</evidence>
<dbReference type="InterPro" id="IPR007292">
    <property type="entry name" value="Nuclear_fusion_Kar5"/>
</dbReference>
<feature type="compositionally biased region" description="Polar residues" evidence="13">
    <location>
        <begin position="514"/>
        <end position="529"/>
    </location>
</feature>
<comment type="function">
    <text evidence="1">Required for nuclear membrane fusion during karyogamy.</text>
</comment>
<dbReference type="GO" id="GO:0048288">
    <property type="term" value="P:nuclear membrane fusion involved in karyogamy"/>
    <property type="evidence" value="ECO:0007669"/>
    <property type="project" value="InterPro"/>
</dbReference>
<dbReference type="GO" id="GO:0000742">
    <property type="term" value="P:karyogamy involved in conjugation with cellular fusion"/>
    <property type="evidence" value="ECO:0007669"/>
    <property type="project" value="InterPro"/>
</dbReference>
<gene>
    <name evidence="15" type="ORF">BJ875DRAFT_483939</name>
</gene>